<accession>A0A143PGB2</accession>
<reference evidence="2 3" key="1">
    <citation type="journal article" date="2016" name="Genome Announc.">
        <title>First Complete Genome Sequence of a Subdivision 6 Acidobacterium Strain.</title>
        <authorList>
            <person name="Huang S."/>
            <person name="Vieira S."/>
            <person name="Bunk B."/>
            <person name="Riedel T."/>
            <person name="Sproer C."/>
            <person name="Overmann J."/>
        </authorList>
    </citation>
    <scope>NUCLEOTIDE SEQUENCE [LARGE SCALE GENOMIC DNA]</scope>
    <source>
        <strain evidence="3">DSM 100886 HEG_-6_39</strain>
    </source>
</reference>
<dbReference type="Pfam" id="PF09995">
    <property type="entry name" value="MPAB_Lcp_cat"/>
    <property type="match status" value="2"/>
</dbReference>
<gene>
    <name evidence="2" type="ORF">LuPra_00275</name>
</gene>
<proteinExistence type="predicted"/>
<dbReference type="STRING" id="1855912.LuPra_00275"/>
<dbReference type="KEGG" id="abac:LuPra_00275"/>
<dbReference type="AlphaFoldDB" id="A0A143PGB2"/>
<feature type="domain" description="ER-bound oxygenase mpaB/mpaB'/Rubber oxygenase catalytic" evidence="1">
    <location>
        <begin position="74"/>
        <end position="278"/>
    </location>
</feature>
<dbReference type="PATRIC" id="fig|1813736.3.peg.288"/>
<dbReference type="EMBL" id="CP015136">
    <property type="protein sequence ID" value="AMY07108.1"/>
    <property type="molecule type" value="Genomic_DNA"/>
</dbReference>
<evidence type="ECO:0000313" key="2">
    <source>
        <dbReference type="EMBL" id="AMY07108.1"/>
    </source>
</evidence>
<keyword evidence="3" id="KW-1185">Reference proteome</keyword>
<protein>
    <recommendedName>
        <fullName evidence="1">ER-bound oxygenase mpaB/mpaB'/Rubber oxygenase catalytic domain-containing protein</fullName>
    </recommendedName>
</protein>
<evidence type="ECO:0000313" key="3">
    <source>
        <dbReference type="Proteomes" id="UP000076079"/>
    </source>
</evidence>
<dbReference type="GO" id="GO:0016491">
    <property type="term" value="F:oxidoreductase activity"/>
    <property type="evidence" value="ECO:0007669"/>
    <property type="project" value="InterPro"/>
</dbReference>
<feature type="domain" description="ER-bound oxygenase mpaB/mpaB'/Rubber oxygenase catalytic" evidence="1">
    <location>
        <begin position="8"/>
        <end position="42"/>
    </location>
</feature>
<sequence length="298" mass="32073">MTIAERINAERVVLAGWSRAILLQLAHPLVAQGVADHSSFSRKQGSETNAERRLVRRSLGEGGTPNAERAAATMTAARGGTLFSAAARLHHTVQAMRHLTFGDAAQSRAALDGILAIHRRVNGTLADAVGPYPAGTPYSAEDPSLVLWVHATLLDSLPRVYEAIVGPISDDERDAWCRESAPVARALGGGDLVPETWAGAQAYISAMLASGRIVVSDTARDLAADVLAPRFSVLIAPWRAMNRVVTMGLLPPELRAQYGFPWSAKDDATLARTLRGLRTVRRLTPDVIALWPDARRAR</sequence>
<dbReference type="Proteomes" id="UP000076079">
    <property type="component" value="Chromosome"/>
</dbReference>
<dbReference type="PANTHER" id="PTHR36151">
    <property type="entry name" value="BLR2777 PROTEIN"/>
    <property type="match status" value="1"/>
</dbReference>
<dbReference type="RefSeq" id="WP_110169101.1">
    <property type="nucleotide sequence ID" value="NZ_CP015136.1"/>
</dbReference>
<dbReference type="PANTHER" id="PTHR36151:SF3">
    <property type="entry name" value="ER-BOUND OXYGENASE MPAB_MPAB'_RUBBER OXYGENASE CATALYTIC DOMAIN-CONTAINING PROTEIN"/>
    <property type="match status" value="1"/>
</dbReference>
<dbReference type="OrthoDB" id="108890at2"/>
<organism evidence="2 3">
    <name type="scientific">Luteitalea pratensis</name>
    <dbReference type="NCBI Taxonomy" id="1855912"/>
    <lineage>
        <taxon>Bacteria</taxon>
        <taxon>Pseudomonadati</taxon>
        <taxon>Acidobacteriota</taxon>
        <taxon>Vicinamibacteria</taxon>
        <taxon>Vicinamibacterales</taxon>
        <taxon>Vicinamibacteraceae</taxon>
        <taxon>Luteitalea</taxon>
    </lineage>
</organism>
<name>A0A143PGB2_LUTPR</name>
<dbReference type="InterPro" id="IPR018713">
    <property type="entry name" value="MPAB/Lcp_cat_dom"/>
</dbReference>
<evidence type="ECO:0000259" key="1">
    <source>
        <dbReference type="Pfam" id="PF09995"/>
    </source>
</evidence>
<reference evidence="3" key="2">
    <citation type="submission" date="2016-04" db="EMBL/GenBank/DDBJ databases">
        <title>First Complete Genome Sequence of a Subdivision 6 Acidobacterium.</title>
        <authorList>
            <person name="Huang S."/>
            <person name="Vieira S."/>
            <person name="Bunk B."/>
            <person name="Riedel T."/>
            <person name="Sproeer C."/>
            <person name="Overmann J."/>
        </authorList>
    </citation>
    <scope>NUCLEOTIDE SEQUENCE [LARGE SCALE GENOMIC DNA]</scope>
    <source>
        <strain evidence="3">DSM 100886 HEG_-6_39</strain>
    </source>
</reference>